<dbReference type="InParanoid" id="A0A078AXU4"/>
<dbReference type="SUPFAM" id="SSF57184">
    <property type="entry name" value="Growth factor receptor domain"/>
    <property type="match status" value="1"/>
</dbReference>
<evidence type="ECO:0000313" key="2">
    <source>
        <dbReference type="Proteomes" id="UP000039865"/>
    </source>
</evidence>
<sequence>MYYKILGSGLGCQSSNIKTGCEKCQGEQQNSGWVISKFSEYQNFQNQNIEVCQNPQLDSQFSKDIFCLIFDYQDQYNCIKCKDGFYINKNGFYNETASRFQDICSSYIQGEICLDADSFENCLICKYGYGLYLDENGNQKYTETKLPIQDQITACEDGYVDKTTGKCTAHCGLGRYGKMQFDSRGLIEASSCEICDDMCFECASQGECLSCKKGFYLYTGSSLKSTGKCLQKSGFLNLTLFVDSTNQQYSEEDLTGQTISDPFLSLQSAFIKAYEYGAPFESAEIKILLISGKTHSMIRYDNNHLLPKAYDQNSQSTKIIIDTTSGSQVTVLYKMRDQFKFLVGGGLEIRNIAFNAFDSIFDPRQGFDLSLLENQDYQCLKDHFLRCCRKTLDQSTGYTTVTGQSFCQQYVPIFMYDFNTLIELNDFGGYIEISRSLFDNMNSCGAIIRNKRFDQVYDKLIKNSDFLNYDLIQSIEYEKSKLPQQTPFDKVCGNSSQFIYKKCFEIVLSNSYVQYSNKLSNFSEFPLWVNPFLKMKNFGLIFDLDNFQARGPQFIDVYKNINLGNCQGYMFKYNQFQQQIGIQGSSGGSIYLECVNYQQVDDEPNGQIHLPQITFEQLRDLDSQDQFESVVFDGNSFSQNSASSGLGVLNVINFPRIKIINSIFFQNYDAFREIIANTAQYLYYPDELVDLICGEKFLDIYQNATYDERKLASSIIHIERSNRVYIQNIQVNTNMIIEPKFSNERACFFYFKDISESAQIISLQEDVFQGSYIAYFISYESFQDQDFSLWPLPGTKLRILQLVTSVKDMEIFILRIENWQIREIKFNQGEILSNQNYIGLSNTLSLNIKNSEFVDIQGVDEEHYFVELYSVLNLIDIQANNSLNINLNLANSTFNLIKLYNGYGGLLSIQQSNNNINSTNRGGLFKINAKESIKINLMDNVVISDFVVDNYGGVFFLQSKQVEIILDNVNIMNIKAKGVDNQIIGIELNAIYSIGQNNILMRNNKFQCSSGGNINEQFFNAKQFHLNSEDLEIINVRINNSLSLQDGGAFYIDSPKIALNFTNFEANQTISIQGNGGLMNILNAASLTANGLKLLDSFSSQKGHFIYCEAYTMNNIQSYQGGAIHIIGGHFECIGSNFSNNSAYNGGAMYFYKTSSIKLFQIFINQVYAFENGAAINIYNPLGNTKIRNCTIQDGYGKLFTGGIYYVDDQENEALQISTGSSSRRLEYDKQGKNQIIQEVNRELNIQNTPTFLLLELENVIFSELKGDSASVLYVQAKQTIVEINSCSMDKVNKYQFCIQVKFFICKSS</sequence>
<evidence type="ECO:0000313" key="1">
    <source>
        <dbReference type="EMBL" id="CDW85618.1"/>
    </source>
</evidence>
<dbReference type="OrthoDB" id="299812at2759"/>
<keyword evidence="2" id="KW-1185">Reference proteome</keyword>
<dbReference type="Gene3D" id="2.10.220.10">
    <property type="entry name" value="Hormone Receptor, Insulin-like Growth Factor Receptor 1, Chain A, domain 2"/>
    <property type="match status" value="1"/>
</dbReference>
<accession>A0A078AXU4</accession>
<dbReference type="InterPro" id="IPR009030">
    <property type="entry name" value="Growth_fac_rcpt_cys_sf"/>
</dbReference>
<protein>
    <submittedName>
        <fullName evidence="1">Uncharacterized protein</fullName>
    </submittedName>
</protein>
<reference evidence="1 2" key="1">
    <citation type="submission" date="2014-06" db="EMBL/GenBank/DDBJ databases">
        <authorList>
            <person name="Swart Estienne"/>
        </authorList>
    </citation>
    <scope>NUCLEOTIDE SEQUENCE [LARGE SCALE GENOMIC DNA]</scope>
    <source>
        <strain evidence="1 2">130c</strain>
    </source>
</reference>
<proteinExistence type="predicted"/>
<dbReference type="Proteomes" id="UP000039865">
    <property type="component" value="Unassembled WGS sequence"/>
</dbReference>
<name>A0A078AXU4_STYLE</name>
<dbReference type="EMBL" id="CCKQ01013905">
    <property type="protein sequence ID" value="CDW85618.1"/>
    <property type="molecule type" value="Genomic_DNA"/>
</dbReference>
<organism evidence="1 2">
    <name type="scientific">Stylonychia lemnae</name>
    <name type="common">Ciliate</name>
    <dbReference type="NCBI Taxonomy" id="5949"/>
    <lineage>
        <taxon>Eukaryota</taxon>
        <taxon>Sar</taxon>
        <taxon>Alveolata</taxon>
        <taxon>Ciliophora</taxon>
        <taxon>Intramacronucleata</taxon>
        <taxon>Spirotrichea</taxon>
        <taxon>Stichotrichia</taxon>
        <taxon>Sporadotrichida</taxon>
        <taxon>Oxytrichidae</taxon>
        <taxon>Stylonychinae</taxon>
        <taxon>Stylonychia</taxon>
    </lineage>
</organism>
<gene>
    <name evidence="1" type="primary">Contig8051.g8592</name>
    <name evidence="1" type="ORF">STYLEM_14700</name>
</gene>